<accession>A0A6I4WAP9</accession>
<evidence type="ECO:0000313" key="3">
    <source>
        <dbReference type="Proteomes" id="UP000431901"/>
    </source>
</evidence>
<protein>
    <submittedName>
        <fullName evidence="2">Uncharacterized protein</fullName>
    </submittedName>
</protein>
<feature type="transmembrane region" description="Helical" evidence="1">
    <location>
        <begin position="100"/>
        <end position="121"/>
    </location>
</feature>
<dbReference type="AlphaFoldDB" id="A0A6I4WAP9"/>
<evidence type="ECO:0000313" key="2">
    <source>
        <dbReference type="EMBL" id="MXQ65830.1"/>
    </source>
</evidence>
<feature type="transmembrane region" description="Helical" evidence="1">
    <location>
        <begin position="157"/>
        <end position="176"/>
    </location>
</feature>
<comment type="caution">
    <text evidence="2">The sequence shown here is derived from an EMBL/GenBank/DDBJ whole genome shotgun (WGS) entry which is preliminary data.</text>
</comment>
<keyword evidence="1" id="KW-1133">Transmembrane helix</keyword>
<sequence length="372" mass="40126">MASGSALAVTAPDEALAAISGRFRRYAEDALRRVRAADRPAATGPELLLRLADELDPATGRLPAAIDLAAAYPAEALLPEPPPSRGLERLVGWARTLRDVLVFVPILITWFMLHEALAAYGDAGSQASFLLGWQAGSFDPDHIRRGIEDFTPLSQTALWVVLAVLGMIAVAVAVNAGENRLERPRYEAERAQIAQDLALAGHLITGNADIDVSYRELRAYVQTMEASVGALVDRLAGTAEEVRAALESTGGKRIEEAIQRWIDKASVLEDSLAALRVPAETIDAFRSLQSDIAAGQRELRAELAALLKAVEDATLATADHADVTRHYQEAGSKAMADTALRLSDAVRDLGDFVGESRTFVDYLRRRDDGAPR</sequence>
<keyword evidence="1" id="KW-0472">Membrane</keyword>
<keyword evidence="1" id="KW-0812">Transmembrane</keyword>
<dbReference type="OrthoDB" id="3435720at2"/>
<keyword evidence="3" id="KW-1185">Reference proteome</keyword>
<organism evidence="2 3">
    <name type="scientific">Actinomadura rayongensis</name>
    <dbReference type="NCBI Taxonomy" id="1429076"/>
    <lineage>
        <taxon>Bacteria</taxon>
        <taxon>Bacillati</taxon>
        <taxon>Actinomycetota</taxon>
        <taxon>Actinomycetes</taxon>
        <taxon>Streptosporangiales</taxon>
        <taxon>Thermomonosporaceae</taxon>
        <taxon>Actinomadura</taxon>
    </lineage>
</organism>
<dbReference type="Proteomes" id="UP000431901">
    <property type="component" value="Unassembled WGS sequence"/>
</dbReference>
<gene>
    <name evidence="2" type="ORF">GQ466_17550</name>
</gene>
<dbReference type="RefSeq" id="WP_161104049.1">
    <property type="nucleotide sequence ID" value="NZ_JBHLYI010000004.1"/>
</dbReference>
<evidence type="ECO:0000256" key="1">
    <source>
        <dbReference type="SAM" id="Phobius"/>
    </source>
</evidence>
<name>A0A6I4WAP9_9ACTN</name>
<dbReference type="EMBL" id="WUTW01000003">
    <property type="protein sequence ID" value="MXQ65830.1"/>
    <property type="molecule type" value="Genomic_DNA"/>
</dbReference>
<proteinExistence type="predicted"/>
<reference evidence="2 3" key="1">
    <citation type="submission" date="2019-12" db="EMBL/GenBank/DDBJ databases">
        <title>Nocardia macrotermitis sp. nov. and Nocardia aurantia sp. nov., isolated from the gut of the fungus growing-termite Macrotermes natalensis.</title>
        <authorList>
            <person name="Christine B."/>
            <person name="Rene B."/>
        </authorList>
    </citation>
    <scope>NUCLEOTIDE SEQUENCE [LARGE SCALE GENOMIC DNA]</scope>
    <source>
        <strain evidence="2 3">DSM 102126</strain>
    </source>
</reference>